<keyword evidence="4" id="KW-0566">Pantothenate biosynthesis</keyword>
<keyword evidence="3 4" id="KW-0560">Oxidoreductase</keyword>
<dbReference type="SUPFAM" id="SSF48179">
    <property type="entry name" value="6-phosphogluconate dehydrogenase C-terminal domain-like"/>
    <property type="match status" value="1"/>
</dbReference>
<dbReference type="InterPro" id="IPR013328">
    <property type="entry name" value="6PGD_dom2"/>
</dbReference>
<dbReference type="InterPro" id="IPR003710">
    <property type="entry name" value="ApbA"/>
</dbReference>
<feature type="domain" description="Ketopantoate reductase N-terminal" evidence="5">
    <location>
        <begin position="7"/>
        <end position="146"/>
    </location>
</feature>
<sequence>MSEIEKVLVVGRGAVGGLFGSLIEEKVGNDFAFLVDEKRKQRYEASEYRINGVSRIFSYVTNRDAYPVDLVLITTKMKDFDAALTMIEPFLKEDTILISGLNGIVSDDLLMERYPQPVIRAISQKMDAKYEGDSLSYTKTGELVIGMEKSGQEESFAKLCAFFDRIDFPYVVSNDIIHDQYSKLMLNCAINQICAVYQCTYGKVCSHPLLYDLFYKTMKEVQHVFAAYEVAIDDQEINAWIEAIQNLDPNSMPSMAQDRLARRKSEVMLFSGTLIPMAEKKGIETPCLSMLYEKILQYEKEERY</sequence>
<dbReference type="AlphaFoldDB" id="A0A1U7NPE2"/>
<comment type="function">
    <text evidence="4">Catalyzes the NADPH-dependent reduction of ketopantoate into pantoic acid.</text>
</comment>
<evidence type="ECO:0000256" key="4">
    <source>
        <dbReference type="RuleBase" id="RU362068"/>
    </source>
</evidence>
<dbReference type="NCBIfam" id="TIGR00745">
    <property type="entry name" value="apbA_panE"/>
    <property type="match status" value="1"/>
</dbReference>
<dbReference type="STRING" id="1862672.BO225_02895"/>
<dbReference type="Pfam" id="PF08546">
    <property type="entry name" value="ApbA_C"/>
    <property type="match status" value="1"/>
</dbReference>
<keyword evidence="8" id="KW-1185">Reference proteome</keyword>
<evidence type="ECO:0000259" key="5">
    <source>
        <dbReference type="Pfam" id="PF02558"/>
    </source>
</evidence>
<evidence type="ECO:0000256" key="2">
    <source>
        <dbReference type="ARBA" id="ARBA00022857"/>
    </source>
</evidence>
<reference evidence="7 8" key="1">
    <citation type="submission" date="2016-11" db="EMBL/GenBank/DDBJ databases">
        <title>Description of two novel members of the family Erysipelotrichaceae: Ileibacterium lipovorans gen. nov., sp. nov. and Dubosiella newyorkensis, gen. nov., sp. nov.</title>
        <authorList>
            <person name="Cox L.M."/>
            <person name="Sohn J."/>
            <person name="Tyrrell K.L."/>
            <person name="Citron D.M."/>
            <person name="Lawson P.A."/>
            <person name="Patel N.B."/>
            <person name="Iizumi T."/>
            <person name="Perez-Perez G.I."/>
            <person name="Goldstein E.J."/>
            <person name="Blaser M.J."/>
        </authorList>
    </citation>
    <scope>NUCLEOTIDE SEQUENCE [LARGE SCALE GENOMIC DNA]</scope>
    <source>
        <strain evidence="7 8">NYU-BL-A4</strain>
    </source>
</reference>
<comment type="similarity">
    <text evidence="1 4">Belongs to the ketopantoate reductase family.</text>
</comment>
<dbReference type="EMBL" id="MPKA01000047">
    <property type="protein sequence ID" value="OLU47505.1"/>
    <property type="molecule type" value="Genomic_DNA"/>
</dbReference>
<evidence type="ECO:0000259" key="6">
    <source>
        <dbReference type="Pfam" id="PF08546"/>
    </source>
</evidence>
<dbReference type="SUPFAM" id="SSF51735">
    <property type="entry name" value="NAD(P)-binding Rossmann-fold domains"/>
    <property type="match status" value="1"/>
</dbReference>
<dbReference type="OrthoDB" id="9793586at2"/>
<dbReference type="Gene3D" id="1.10.1040.10">
    <property type="entry name" value="N-(1-d-carboxylethyl)-l-norvaline Dehydrogenase, domain 2"/>
    <property type="match status" value="1"/>
</dbReference>
<dbReference type="PANTHER" id="PTHR21708">
    <property type="entry name" value="PROBABLE 2-DEHYDROPANTOATE 2-REDUCTASE"/>
    <property type="match status" value="1"/>
</dbReference>
<dbReference type="EC" id="1.1.1.169" evidence="4"/>
<accession>A0A1U7NPE2</accession>
<dbReference type="Gene3D" id="3.40.50.720">
    <property type="entry name" value="NAD(P)-binding Rossmann-like Domain"/>
    <property type="match status" value="1"/>
</dbReference>
<dbReference type="InterPro" id="IPR036291">
    <property type="entry name" value="NAD(P)-bd_dom_sf"/>
</dbReference>
<dbReference type="PANTHER" id="PTHR21708:SF26">
    <property type="entry name" value="2-DEHYDROPANTOATE 2-REDUCTASE"/>
    <property type="match status" value="1"/>
</dbReference>
<keyword evidence="2 4" id="KW-0521">NADP</keyword>
<comment type="pathway">
    <text evidence="4">Cofactor biosynthesis; (R)-pantothenate biosynthesis; (R)-pantoate from 3-methyl-2-oxobutanoate: step 2/2.</text>
</comment>
<protein>
    <recommendedName>
        <fullName evidence="4">2-dehydropantoate 2-reductase</fullName>
        <ecNumber evidence="4">1.1.1.169</ecNumber>
    </recommendedName>
    <alternativeName>
        <fullName evidence="4">Ketopantoate reductase</fullName>
    </alternativeName>
</protein>
<proteinExistence type="inferred from homology"/>
<evidence type="ECO:0000313" key="8">
    <source>
        <dbReference type="Proteomes" id="UP000186705"/>
    </source>
</evidence>
<dbReference type="GeneID" id="78274895"/>
<name>A0A1U7NPE2_9FIRM</name>
<feature type="domain" description="Ketopantoate reductase C-terminal" evidence="6">
    <location>
        <begin position="175"/>
        <end position="298"/>
    </location>
</feature>
<gene>
    <name evidence="7" type="ORF">BO225_02895</name>
</gene>
<dbReference type="GO" id="GO:0005737">
    <property type="term" value="C:cytoplasm"/>
    <property type="evidence" value="ECO:0007669"/>
    <property type="project" value="TreeGrafter"/>
</dbReference>
<evidence type="ECO:0000313" key="7">
    <source>
        <dbReference type="EMBL" id="OLU47505.1"/>
    </source>
</evidence>
<dbReference type="InterPro" id="IPR013752">
    <property type="entry name" value="KPA_reductase"/>
</dbReference>
<dbReference type="Pfam" id="PF02558">
    <property type="entry name" value="ApbA"/>
    <property type="match status" value="1"/>
</dbReference>
<dbReference type="Proteomes" id="UP000186705">
    <property type="component" value="Unassembled WGS sequence"/>
</dbReference>
<comment type="catalytic activity">
    <reaction evidence="4">
        <text>(R)-pantoate + NADP(+) = 2-dehydropantoate + NADPH + H(+)</text>
        <dbReference type="Rhea" id="RHEA:16233"/>
        <dbReference type="ChEBI" id="CHEBI:11561"/>
        <dbReference type="ChEBI" id="CHEBI:15378"/>
        <dbReference type="ChEBI" id="CHEBI:15980"/>
        <dbReference type="ChEBI" id="CHEBI:57783"/>
        <dbReference type="ChEBI" id="CHEBI:58349"/>
        <dbReference type="EC" id="1.1.1.169"/>
    </reaction>
</comment>
<dbReference type="InterPro" id="IPR013332">
    <property type="entry name" value="KPR_N"/>
</dbReference>
<dbReference type="InterPro" id="IPR008927">
    <property type="entry name" value="6-PGluconate_DH-like_C_sf"/>
</dbReference>
<dbReference type="UniPathway" id="UPA00028">
    <property type="reaction ID" value="UER00004"/>
</dbReference>
<organism evidence="7 8">
    <name type="scientific">Dubosiella newyorkensis</name>
    <dbReference type="NCBI Taxonomy" id="1862672"/>
    <lineage>
        <taxon>Bacteria</taxon>
        <taxon>Bacillati</taxon>
        <taxon>Bacillota</taxon>
        <taxon>Erysipelotrichia</taxon>
        <taxon>Erysipelotrichales</taxon>
        <taxon>Erysipelotrichaceae</taxon>
        <taxon>Dubosiella</taxon>
    </lineage>
</organism>
<evidence type="ECO:0000256" key="3">
    <source>
        <dbReference type="ARBA" id="ARBA00023002"/>
    </source>
</evidence>
<dbReference type="GO" id="GO:0008677">
    <property type="term" value="F:2-dehydropantoate 2-reductase activity"/>
    <property type="evidence" value="ECO:0007669"/>
    <property type="project" value="UniProtKB-EC"/>
</dbReference>
<comment type="caution">
    <text evidence="7">The sequence shown here is derived from an EMBL/GenBank/DDBJ whole genome shotgun (WGS) entry which is preliminary data.</text>
</comment>
<evidence type="ECO:0000256" key="1">
    <source>
        <dbReference type="ARBA" id="ARBA00007870"/>
    </source>
</evidence>
<dbReference type="InterPro" id="IPR051402">
    <property type="entry name" value="KPR-Related"/>
</dbReference>
<dbReference type="GO" id="GO:0015940">
    <property type="term" value="P:pantothenate biosynthetic process"/>
    <property type="evidence" value="ECO:0007669"/>
    <property type="project" value="UniProtKB-UniPathway"/>
</dbReference>
<dbReference type="RefSeq" id="WP_076340786.1">
    <property type="nucleotide sequence ID" value="NZ_CAXHRD010000001.1"/>
</dbReference>